<gene>
    <name evidence="1" type="ORF">SHERM_02655</name>
</gene>
<proteinExistence type="predicted"/>
<evidence type="ECO:0000313" key="2">
    <source>
        <dbReference type="Proteomes" id="UP001153555"/>
    </source>
</evidence>
<dbReference type="EMBL" id="CACSLK010028053">
    <property type="protein sequence ID" value="CAA0834848.1"/>
    <property type="molecule type" value="Genomic_DNA"/>
</dbReference>
<dbReference type="AlphaFoldDB" id="A0A9N7RLV3"/>
<accession>A0A9N7RLV3</accession>
<protein>
    <submittedName>
        <fullName evidence="1">Uncharacterized protein</fullName>
    </submittedName>
</protein>
<dbReference type="Proteomes" id="UP001153555">
    <property type="component" value="Unassembled WGS sequence"/>
</dbReference>
<keyword evidence="2" id="KW-1185">Reference proteome</keyword>
<sequence length="133" mass="13836">TPELSMKFASSRVLHSTGARARYSRCRGVIREVAYGVGVAHGCVREHGHMGTPEVAAVGASTRVAGSVQHAGGSLSSSPGSTRGRECARGVAIVHSRARQIIRELASGTRVGRSIVRGCAVVLACGARVCWRA</sequence>
<reference evidence="1" key="1">
    <citation type="submission" date="2019-12" db="EMBL/GenBank/DDBJ databases">
        <authorList>
            <person name="Scholes J."/>
        </authorList>
    </citation>
    <scope>NUCLEOTIDE SEQUENCE</scope>
</reference>
<organism evidence="1 2">
    <name type="scientific">Striga hermonthica</name>
    <name type="common">Purple witchweed</name>
    <name type="synonym">Buchnera hermonthica</name>
    <dbReference type="NCBI Taxonomy" id="68872"/>
    <lineage>
        <taxon>Eukaryota</taxon>
        <taxon>Viridiplantae</taxon>
        <taxon>Streptophyta</taxon>
        <taxon>Embryophyta</taxon>
        <taxon>Tracheophyta</taxon>
        <taxon>Spermatophyta</taxon>
        <taxon>Magnoliopsida</taxon>
        <taxon>eudicotyledons</taxon>
        <taxon>Gunneridae</taxon>
        <taxon>Pentapetalae</taxon>
        <taxon>asterids</taxon>
        <taxon>lamiids</taxon>
        <taxon>Lamiales</taxon>
        <taxon>Orobanchaceae</taxon>
        <taxon>Buchnereae</taxon>
        <taxon>Striga</taxon>
    </lineage>
</organism>
<name>A0A9N7RLV3_STRHE</name>
<evidence type="ECO:0000313" key="1">
    <source>
        <dbReference type="EMBL" id="CAA0834848.1"/>
    </source>
</evidence>
<feature type="non-terminal residue" evidence="1">
    <location>
        <position position="1"/>
    </location>
</feature>
<feature type="non-terminal residue" evidence="1">
    <location>
        <position position="133"/>
    </location>
</feature>
<comment type="caution">
    <text evidence="1">The sequence shown here is derived from an EMBL/GenBank/DDBJ whole genome shotgun (WGS) entry which is preliminary data.</text>
</comment>